<sequence length="39" mass="4597">MVILTQIQFGNSFEDVIKKIVLINFFNNSDNRNEDYSTE</sequence>
<evidence type="ECO:0000313" key="1">
    <source>
        <dbReference type="EMBL" id="KUG25591.1"/>
    </source>
</evidence>
<proteinExistence type="predicted"/>
<accession>A0A0W8FXC8</accession>
<comment type="caution">
    <text evidence="1">The sequence shown here is derived from an EMBL/GenBank/DDBJ whole genome shotgun (WGS) entry which is preliminary data.</text>
</comment>
<organism evidence="1">
    <name type="scientific">hydrocarbon metagenome</name>
    <dbReference type="NCBI Taxonomy" id="938273"/>
    <lineage>
        <taxon>unclassified sequences</taxon>
        <taxon>metagenomes</taxon>
        <taxon>ecological metagenomes</taxon>
    </lineage>
</organism>
<dbReference type="EMBL" id="LNQE01000647">
    <property type="protein sequence ID" value="KUG25591.1"/>
    <property type="molecule type" value="Genomic_DNA"/>
</dbReference>
<gene>
    <name evidence="1" type="ORF">ASZ90_004587</name>
</gene>
<protein>
    <submittedName>
        <fullName evidence="1">Uncharacterized protein</fullName>
    </submittedName>
</protein>
<reference evidence="1" key="1">
    <citation type="journal article" date="2015" name="Proc. Natl. Acad. Sci. U.S.A.">
        <title>Networks of energetic and metabolic interactions define dynamics in microbial communities.</title>
        <authorList>
            <person name="Embree M."/>
            <person name="Liu J.K."/>
            <person name="Al-Bassam M.M."/>
            <person name="Zengler K."/>
        </authorList>
    </citation>
    <scope>NUCLEOTIDE SEQUENCE</scope>
</reference>
<dbReference type="AlphaFoldDB" id="A0A0W8FXC8"/>
<name>A0A0W8FXC8_9ZZZZ</name>